<evidence type="ECO:0000256" key="4">
    <source>
        <dbReference type="ARBA" id="ARBA00022989"/>
    </source>
</evidence>
<evidence type="ECO:0000256" key="7">
    <source>
        <dbReference type="ARBA" id="ARBA00023228"/>
    </source>
</evidence>
<dbReference type="Pfam" id="PF15065">
    <property type="entry name" value="NCU-G1"/>
    <property type="match status" value="1"/>
</dbReference>
<evidence type="ECO:0000313" key="14">
    <source>
        <dbReference type="Proteomes" id="UP001165289"/>
    </source>
</evidence>
<gene>
    <name evidence="13" type="ORF">LOD99_14787</name>
</gene>
<evidence type="ECO:0000256" key="5">
    <source>
        <dbReference type="ARBA" id="ARBA00023136"/>
    </source>
</evidence>
<comment type="subunit">
    <text evidence="10">Interacts (via lumenal domain) with lysosomal protein MFSD1; the interaction starts while both proteins are still in the endoplasmic reticulum and is required for stabilization of MFSD1 in lysosomes but has no direct effect on its targeting to lysosomes or transporter activity.</text>
</comment>
<evidence type="ECO:0000256" key="12">
    <source>
        <dbReference type="SAM" id="SignalP"/>
    </source>
</evidence>
<accession>A0AAV7KFG9</accession>
<evidence type="ECO:0000256" key="8">
    <source>
        <dbReference type="ARBA" id="ARBA00024176"/>
    </source>
</evidence>
<keyword evidence="6" id="KW-0325">Glycoprotein</keyword>
<feature type="signal peptide" evidence="12">
    <location>
        <begin position="1"/>
        <end position="27"/>
    </location>
</feature>
<comment type="similarity">
    <text evidence="1">Belongs to the GLMP family.</text>
</comment>
<dbReference type="Proteomes" id="UP001165289">
    <property type="component" value="Unassembled WGS sequence"/>
</dbReference>
<comment type="function">
    <text evidence="8">Required to protect lysosomal transporter MFSD1 from lysosomal proteolysis and for MFSD1 lysosomal localization.</text>
</comment>
<comment type="subcellular location">
    <subcellularLocation>
        <location evidence="9">Lysosome membrane</location>
        <topology evidence="9">Single-pass type I membrane protein</topology>
        <orientation evidence="9">Lumenal side</orientation>
    </subcellularLocation>
</comment>
<reference evidence="13 14" key="1">
    <citation type="journal article" date="2023" name="BMC Biol.">
        <title>The compact genome of the sponge Oopsacas minuta (Hexactinellida) is lacking key metazoan core genes.</title>
        <authorList>
            <person name="Santini S."/>
            <person name="Schenkelaars Q."/>
            <person name="Jourda C."/>
            <person name="Duchesne M."/>
            <person name="Belahbib H."/>
            <person name="Rocher C."/>
            <person name="Selva M."/>
            <person name="Riesgo A."/>
            <person name="Vervoort M."/>
            <person name="Leys S.P."/>
            <person name="Kodjabachian L."/>
            <person name="Le Bivic A."/>
            <person name="Borchiellini C."/>
            <person name="Claverie J.M."/>
            <person name="Renard E."/>
        </authorList>
    </citation>
    <scope>NUCLEOTIDE SEQUENCE [LARGE SCALE GENOMIC DNA]</scope>
    <source>
        <strain evidence="13">SPO-2</strain>
    </source>
</reference>
<dbReference type="PANTHER" id="PTHR31981">
    <property type="entry name" value="GLYCOSYLATED LYSOSOMAL MEMBRANE PROTEIN"/>
    <property type="match status" value="1"/>
</dbReference>
<evidence type="ECO:0000313" key="13">
    <source>
        <dbReference type="EMBL" id="KAI6659111.1"/>
    </source>
</evidence>
<proteinExistence type="inferred from homology"/>
<organism evidence="13 14">
    <name type="scientific">Oopsacas minuta</name>
    <dbReference type="NCBI Taxonomy" id="111878"/>
    <lineage>
        <taxon>Eukaryota</taxon>
        <taxon>Metazoa</taxon>
        <taxon>Porifera</taxon>
        <taxon>Hexactinellida</taxon>
        <taxon>Hexasterophora</taxon>
        <taxon>Lyssacinosida</taxon>
        <taxon>Leucopsacidae</taxon>
        <taxon>Oopsacas</taxon>
    </lineage>
</organism>
<evidence type="ECO:0000256" key="1">
    <source>
        <dbReference type="ARBA" id="ARBA00010599"/>
    </source>
</evidence>
<keyword evidence="3 12" id="KW-0732">Signal</keyword>
<keyword evidence="14" id="KW-1185">Reference proteome</keyword>
<evidence type="ECO:0000256" key="6">
    <source>
        <dbReference type="ARBA" id="ARBA00023180"/>
    </source>
</evidence>
<evidence type="ECO:0000256" key="10">
    <source>
        <dbReference type="ARBA" id="ARBA00044960"/>
    </source>
</evidence>
<evidence type="ECO:0000256" key="9">
    <source>
        <dbReference type="ARBA" id="ARBA00024189"/>
    </source>
</evidence>
<dbReference type="GO" id="GO:0005765">
    <property type="term" value="C:lysosomal membrane"/>
    <property type="evidence" value="ECO:0007669"/>
    <property type="project" value="UniProtKB-SubCell"/>
</dbReference>
<dbReference type="AlphaFoldDB" id="A0AAV7KFG9"/>
<evidence type="ECO:0000256" key="11">
    <source>
        <dbReference type="SAM" id="Phobius"/>
    </source>
</evidence>
<evidence type="ECO:0000256" key="3">
    <source>
        <dbReference type="ARBA" id="ARBA00022729"/>
    </source>
</evidence>
<keyword evidence="5 11" id="KW-0472">Membrane</keyword>
<keyword evidence="4 11" id="KW-1133">Transmembrane helix</keyword>
<name>A0AAV7KFG9_9METZ</name>
<sequence length="405" mass="45872">MSRFIVYEMRDNLLLILTSLIFTTALSTQGPKFKCELNYKHSTEGVYTVYDITNGIMHVASFVGDPTFMIYRTNKSDSLKIHCNESKQITNVAISSYELLYGFVIRNLIEFKVQGSGVNFNRQKFDNNTVNLFNTTSLSNLKYNITSLGKNCDETGKITVSLQQKNISSNYTQMNILFNFQAYSSEGRLMNQPRYAYRGNNSVIGIVIKDYQYHLTNTSNPASRLALELDFIRNDKSQLFYSSVSNIDDEYTPAVFLQNTLSLRQGGYYYWKPIAYVAQDRTVETSMMATYLNGTYTNSTVKLNTTGFYHYLQGNINASLERAFMLFGTDGDSTLNADYVYFRMELGLGTPPTDSISLPLIIAIGVGFGLPVLGLLLGVVGMCFFMAYKCCFRKSTRNARYVMIN</sequence>
<protein>
    <submittedName>
        <fullName evidence="13">Lysosomal protein NCU-G1-A-like</fullName>
    </submittedName>
</protein>
<keyword evidence="7" id="KW-0458">Lysosome</keyword>
<evidence type="ECO:0000256" key="2">
    <source>
        <dbReference type="ARBA" id="ARBA00022692"/>
    </source>
</evidence>
<feature type="transmembrane region" description="Helical" evidence="11">
    <location>
        <begin position="360"/>
        <end position="388"/>
    </location>
</feature>
<dbReference type="EMBL" id="JAKMXF010000066">
    <property type="protein sequence ID" value="KAI6659111.1"/>
    <property type="molecule type" value="Genomic_DNA"/>
</dbReference>
<keyword evidence="2 11" id="KW-0812">Transmembrane</keyword>
<feature type="chain" id="PRO_5043630735" evidence="12">
    <location>
        <begin position="28"/>
        <end position="405"/>
    </location>
</feature>
<dbReference type="PANTHER" id="PTHR31981:SF1">
    <property type="entry name" value="GLYCOSYLATED LYSOSOMAL MEMBRANE PROTEIN"/>
    <property type="match status" value="1"/>
</dbReference>
<comment type="caution">
    <text evidence="13">The sequence shown here is derived from an EMBL/GenBank/DDBJ whole genome shotgun (WGS) entry which is preliminary data.</text>
</comment>
<dbReference type="InterPro" id="IPR029382">
    <property type="entry name" value="NCU-G1"/>
</dbReference>